<dbReference type="RefSeq" id="WP_098006450.1">
    <property type="nucleotide sequence ID" value="NZ_NVMX01000092.1"/>
</dbReference>
<protein>
    <recommendedName>
        <fullName evidence="1">T4 RNA ligase 1-like N-terminal domain-containing protein</fullName>
    </recommendedName>
</protein>
<evidence type="ECO:0000313" key="3">
    <source>
        <dbReference type="Proteomes" id="UP000219922"/>
    </source>
</evidence>
<dbReference type="Pfam" id="PF09511">
    <property type="entry name" value="RNA_lig_T4_1"/>
    <property type="match status" value="1"/>
</dbReference>
<name>A0A9X6STK6_BACCE</name>
<gene>
    <name evidence="2" type="ORF">CON36_31245</name>
</gene>
<feature type="domain" description="T4 RNA ligase 1-like N-terminal" evidence="1">
    <location>
        <begin position="48"/>
        <end position="239"/>
    </location>
</feature>
<dbReference type="EMBL" id="NVMX01000092">
    <property type="protein sequence ID" value="PDZ94920.1"/>
    <property type="molecule type" value="Genomic_DNA"/>
</dbReference>
<dbReference type="AlphaFoldDB" id="A0A9X6STK6"/>
<comment type="caution">
    <text evidence="2">The sequence shown here is derived from an EMBL/GenBank/DDBJ whole genome shotgun (WGS) entry which is preliminary data.</text>
</comment>
<evidence type="ECO:0000259" key="1">
    <source>
        <dbReference type="Pfam" id="PF09511"/>
    </source>
</evidence>
<evidence type="ECO:0000313" key="2">
    <source>
        <dbReference type="EMBL" id="PDZ94920.1"/>
    </source>
</evidence>
<reference evidence="2 3" key="1">
    <citation type="submission" date="2017-09" db="EMBL/GenBank/DDBJ databases">
        <title>Large-scale bioinformatics analysis of Bacillus genomes uncovers conserved roles of natural products in bacterial physiology.</title>
        <authorList>
            <consortium name="Agbiome Team Llc"/>
            <person name="Bleich R.M."/>
            <person name="Grubbs K.J."/>
            <person name="Santa Maria K.C."/>
            <person name="Allen S.E."/>
            <person name="Farag S."/>
            <person name="Shank E.A."/>
            <person name="Bowers A."/>
        </authorList>
    </citation>
    <scope>NUCLEOTIDE SEQUENCE [LARGE SCALE GENOMIC DNA]</scope>
    <source>
        <strain evidence="2 3">AFS092789</strain>
    </source>
</reference>
<organism evidence="2 3">
    <name type="scientific">Bacillus cereus</name>
    <dbReference type="NCBI Taxonomy" id="1396"/>
    <lineage>
        <taxon>Bacteria</taxon>
        <taxon>Bacillati</taxon>
        <taxon>Bacillota</taxon>
        <taxon>Bacilli</taxon>
        <taxon>Bacillales</taxon>
        <taxon>Bacillaceae</taxon>
        <taxon>Bacillus</taxon>
        <taxon>Bacillus cereus group</taxon>
    </lineage>
</organism>
<proteinExistence type="predicted"/>
<accession>A0A9X6STK6</accession>
<dbReference type="InterPro" id="IPR019039">
    <property type="entry name" value="T4-Rnl1-like_N"/>
</dbReference>
<sequence>MINFTYRNEVEQGFIARREHPEDKNIVILNYTDLAVYEKYWNDATLACRGLIINEKTGEIIARPFPKFFNYGENCGLELRIPSSEPTIAIKMDGSLGISYFLNGRLRWSTRGSFVSDQSVIAQKIWEEKYSHVDEAKINGITLLTEIIDKGTRVVVDYDGVSDLVLLGAIRIEDGYDYPPEELLNLANQIGMKVAENTGLTLQEALGKKTQLSYNEEGYVLRWGDGLNAFRLKVKGEKYLEVHRMLYGLSLKKKVMSWVTGSLEELIFEVPEEFRAEIEEFRNKLNDVESGMYSEIHEFVKTAKEKGLESRKEFALFFMQQGKKEYLSFYFNVLENKEPNIKEYIYKNYLTILGEDEQ</sequence>
<dbReference type="Proteomes" id="UP000219922">
    <property type="component" value="Unassembled WGS sequence"/>
</dbReference>